<sequence>MTDIVRLINSIKRRTSSARELGYDVLFVVLDDLDVLADSLETALRANAGQATYIEQLQDIKHQLELKLAKPVVPDFEKLARELVDNLVDCGGLDEGVKEKYLEWVEKTCRTAMLAAAPQEVDRG</sequence>
<accession>A0ABD7PE05</accession>
<reference evidence="1 2" key="1">
    <citation type="submission" date="2018-08" db="EMBL/GenBank/DDBJ databases">
        <authorList>
            <consortium name="Pathogen Informatics"/>
        </authorList>
    </citation>
    <scope>NUCLEOTIDE SEQUENCE [LARGE SCALE GENOMIC DNA]</scope>
    <source>
        <strain evidence="1 2">EuSCAPE_TR218</strain>
    </source>
</reference>
<evidence type="ECO:0000313" key="2">
    <source>
        <dbReference type="Proteomes" id="UP000258928"/>
    </source>
</evidence>
<comment type="caution">
    <text evidence="1">The sequence shown here is derived from an EMBL/GenBank/DDBJ whole genome shotgun (WGS) entry which is preliminary data.</text>
</comment>
<evidence type="ECO:0000313" key="1">
    <source>
        <dbReference type="EMBL" id="SXF99140.1"/>
    </source>
</evidence>
<dbReference type="AlphaFoldDB" id="A0ABD7PE05"/>
<name>A0ABD7PE05_KLEVA</name>
<dbReference type="RefSeq" id="WP_110236726.1">
    <property type="nucleotide sequence ID" value="NZ_QIXG01000034.1"/>
</dbReference>
<gene>
    <name evidence="1" type="ORF">SAMEA3729809_05337</name>
</gene>
<dbReference type="EMBL" id="UKAS01000036">
    <property type="protein sequence ID" value="SXF99140.1"/>
    <property type="molecule type" value="Genomic_DNA"/>
</dbReference>
<proteinExistence type="predicted"/>
<organism evidence="1 2">
    <name type="scientific">Klebsiella variicola</name>
    <dbReference type="NCBI Taxonomy" id="244366"/>
    <lineage>
        <taxon>Bacteria</taxon>
        <taxon>Pseudomonadati</taxon>
        <taxon>Pseudomonadota</taxon>
        <taxon>Gammaproteobacteria</taxon>
        <taxon>Enterobacterales</taxon>
        <taxon>Enterobacteriaceae</taxon>
        <taxon>Klebsiella/Raoultella group</taxon>
        <taxon>Klebsiella</taxon>
        <taxon>Klebsiella pneumoniae complex</taxon>
    </lineage>
</organism>
<dbReference type="Proteomes" id="UP000258928">
    <property type="component" value="Unassembled WGS sequence"/>
</dbReference>
<protein>
    <submittedName>
        <fullName evidence="1">Uncharacterized protein</fullName>
    </submittedName>
</protein>